<dbReference type="GO" id="GO:0071897">
    <property type="term" value="P:DNA biosynthetic process"/>
    <property type="evidence" value="ECO:0007669"/>
    <property type="project" value="UniProtKB-ARBA"/>
</dbReference>
<feature type="non-terminal residue" evidence="2">
    <location>
        <position position="1"/>
    </location>
</feature>
<evidence type="ECO:0000313" key="2">
    <source>
        <dbReference type="EMBL" id="JAI14593.1"/>
    </source>
</evidence>
<feature type="domain" description="Reverse transcriptase" evidence="1">
    <location>
        <begin position="2"/>
        <end position="150"/>
    </location>
</feature>
<protein>
    <recommendedName>
        <fullName evidence="1">Reverse transcriptase domain-containing protein</fullName>
    </recommendedName>
</protein>
<organism evidence="2">
    <name type="scientific">Tabanus bromius</name>
    <name type="common">Band-eyed brown horse fly</name>
    <dbReference type="NCBI Taxonomy" id="304241"/>
    <lineage>
        <taxon>Eukaryota</taxon>
        <taxon>Metazoa</taxon>
        <taxon>Ecdysozoa</taxon>
        <taxon>Arthropoda</taxon>
        <taxon>Hexapoda</taxon>
        <taxon>Insecta</taxon>
        <taxon>Pterygota</taxon>
        <taxon>Neoptera</taxon>
        <taxon>Endopterygota</taxon>
        <taxon>Diptera</taxon>
        <taxon>Brachycera</taxon>
        <taxon>Tabanomorpha</taxon>
        <taxon>Tabanoidea</taxon>
        <taxon>Tabanidae</taxon>
        <taxon>Tabanus</taxon>
    </lineage>
</organism>
<dbReference type="AlphaFoldDB" id="A0A0K8TKF5"/>
<evidence type="ECO:0000259" key="1">
    <source>
        <dbReference type="PROSITE" id="PS50878"/>
    </source>
</evidence>
<accession>A0A0K8TKF5</accession>
<dbReference type="PROSITE" id="PS50878">
    <property type="entry name" value="RT_POL"/>
    <property type="match status" value="1"/>
</dbReference>
<proteinExistence type="evidence at transcript level"/>
<sequence length="150" mass="17347">NNCYNLSYFPSRWKMATIIPIPKGHNPSSNPNHFRPISLLTSTSKIYELFIKNKLTLVSDTLKIPHPYQFGFTPFKSTSQAIMLFLEHIHKGFMKKQPSLAITIDLRKAFDTVWVNGLLFKLNLLGVPKNLIRIIHSFLTKRAFQVKFNN</sequence>
<reference evidence="2" key="1">
    <citation type="journal article" date="2015" name="Insect Biochem. Mol. Biol.">
        <title>An insight into the sialome of the horse fly, Tabanus bromius.</title>
        <authorList>
            <person name="Ribeiro J.M."/>
            <person name="Kazimirova M."/>
            <person name="Takac P."/>
            <person name="Andersen J.F."/>
            <person name="Francischetti I.M."/>
        </authorList>
    </citation>
    <scope>NUCLEOTIDE SEQUENCE</scope>
</reference>
<dbReference type="EMBL" id="GDAI01003010">
    <property type="protein sequence ID" value="JAI14593.1"/>
    <property type="molecule type" value="mRNA"/>
</dbReference>
<feature type="non-terminal residue" evidence="2">
    <location>
        <position position="150"/>
    </location>
</feature>
<dbReference type="SUPFAM" id="SSF56672">
    <property type="entry name" value="DNA/RNA polymerases"/>
    <property type="match status" value="1"/>
</dbReference>
<dbReference type="PANTHER" id="PTHR19446">
    <property type="entry name" value="REVERSE TRANSCRIPTASES"/>
    <property type="match status" value="1"/>
</dbReference>
<dbReference type="InterPro" id="IPR043502">
    <property type="entry name" value="DNA/RNA_pol_sf"/>
</dbReference>
<name>A0A0K8TKF5_TABBR</name>
<dbReference type="InterPro" id="IPR000477">
    <property type="entry name" value="RT_dom"/>
</dbReference>
<dbReference type="Pfam" id="PF00078">
    <property type="entry name" value="RVT_1"/>
    <property type="match status" value="1"/>
</dbReference>